<name>A0ACC3DZP7_9PEZI</name>
<gene>
    <name evidence="1" type="ORF">LTS18_007522</name>
</gene>
<dbReference type="EMBL" id="JAWDJW010000019">
    <property type="protein sequence ID" value="KAK3082025.1"/>
    <property type="molecule type" value="Genomic_DNA"/>
</dbReference>
<organism evidence="1 2">
    <name type="scientific">Coniosporium uncinatum</name>
    <dbReference type="NCBI Taxonomy" id="93489"/>
    <lineage>
        <taxon>Eukaryota</taxon>
        <taxon>Fungi</taxon>
        <taxon>Dikarya</taxon>
        <taxon>Ascomycota</taxon>
        <taxon>Pezizomycotina</taxon>
        <taxon>Dothideomycetes</taxon>
        <taxon>Dothideomycetes incertae sedis</taxon>
        <taxon>Coniosporium</taxon>
    </lineage>
</organism>
<evidence type="ECO:0000313" key="2">
    <source>
        <dbReference type="Proteomes" id="UP001186974"/>
    </source>
</evidence>
<comment type="caution">
    <text evidence="1">The sequence shown here is derived from an EMBL/GenBank/DDBJ whole genome shotgun (WGS) entry which is preliminary data.</text>
</comment>
<protein>
    <submittedName>
        <fullName evidence="1">Uncharacterized protein</fullName>
    </submittedName>
</protein>
<keyword evidence="2" id="KW-1185">Reference proteome</keyword>
<evidence type="ECO:0000313" key="1">
    <source>
        <dbReference type="EMBL" id="KAK3082025.1"/>
    </source>
</evidence>
<reference evidence="1" key="1">
    <citation type="submission" date="2024-09" db="EMBL/GenBank/DDBJ databases">
        <title>Black Yeasts Isolated from many extreme environments.</title>
        <authorList>
            <person name="Coleine C."/>
            <person name="Stajich J.E."/>
            <person name="Selbmann L."/>
        </authorList>
    </citation>
    <scope>NUCLEOTIDE SEQUENCE</scope>
    <source>
        <strain evidence="1">CCFEE 5737</strain>
    </source>
</reference>
<proteinExistence type="predicted"/>
<sequence length="1111" mass="122846">MSTTGWPSNVSGIKIAGASFGERKTSRPSAQMGAVLNHGECTLTAVLNCDVHKCPLKCHQLFDHSKVKCKQLLRDTCPQGHNLSWECSQKQAGVCRKCEDARRKREERERRDHELELDRGAKQRAYALKLADLQDEIAHERRLQRDVSDQQTRDQVLAQHSRQLADLKANQRQKACQSPQSSPDADAIRRTSFGTATANKSHTSTALGPKSSNSIIVSPQDEESRPVTTSSAREEWEHQKEFEVSSEALDNLMGMIGLEEVKEQFLTIKSKVDTVVRQGTTLKDERFGAAFLGNPGTGKTTIARLYAEFLSSVGVLPGNHSLETSGSRLASEGINGAKKHIENILEQGGGAFFIDEAYQLVSGASYGGGQVLDFLLAEMENLTGKVVFILAGYNKQMEAFYAHNPGISSHVELLHILEHRIGEKYNGTMKIEGGFGGLYLRIVARRVGTSRGREGFGNARAVHNTFAHIAHQQAKRLRQERKRRMATDDLQLTREDMIAPEPSIALDTNPAWKKMQSMIGLKTVKDSVQALLDSIQSNYQRELDEQPYIQCSLNRIFLGPPGTGKTSVAKLYGQILADIGLLSSGEVITKNPADFVGNVMGQSESNTKAILAATAGKVLIIDEAYILAGSSSSSGQGWSDPYRTAVIDTVVAGVQSTLGEDRCVLLLGYKKQMEEMFQNVNPELARRFPISSAFTFEDFTDKELEQILDLKLKQQRLQTTDRGDKWHLRSYRAKASHQVRFHGKTAPNNLLEACDFDKDFDRGERAVTTVRELFEDVIGCDDIVQKLEEFQNIAAKLKALGEDPKDGIAFNFLFRGPPDYDGTENGQSLLRHGVLGQHRGVDCSATDLIGQYVGHDGLKAQNLLEKSLGKVLFIDEAYRLAEGGFATEAMDELVDCLTKPKYHRKMVTILAGYDEDINRLMARNPGLTSRFPETIVFKNLTAEQSANLMMTLLRRKSQLDPVVLEQCFITCWQQLLEDFRKLASLPSWGNVRDIQTLVKNIYGSVLKSATVTKKSLKLSLAAEDVLSAVKSMVNERAYRSEAITVRRGLPTGFKGSFSPSQAQQPPSNVPAVSFGTKGNVKDFPRADTGPLAAPYVQPEDPRDAGVSDAVW</sequence>
<accession>A0ACC3DZP7</accession>
<dbReference type="Proteomes" id="UP001186974">
    <property type="component" value="Unassembled WGS sequence"/>
</dbReference>